<keyword evidence="3" id="KW-1185">Reference proteome</keyword>
<proteinExistence type="predicted"/>
<dbReference type="InterPro" id="IPR014710">
    <property type="entry name" value="RmlC-like_jellyroll"/>
</dbReference>
<dbReference type="RefSeq" id="WP_326566806.1">
    <property type="nucleotide sequence ID" value="NZ_CP142149.1"/>
</dbReference>
<dbReference type="InterPro" id="IPR052535">
    <property type="entry name" value="Bacilysin_H2HPP_isomerase"/>
</dbReference>
<dbReference type="InterPro" id="IPR013096">
    <property type="entry name" value="Cupin_2"/>
</dbReference>
<dbReference type="PANTHER" id="PTHR40112:SF1">
    <property type="entry name" value="H2HPP ISOMERASE"/>
    <property type="match status" value="1"/>
</dbReference>
<dbReference type="PANTHER" id="PTHR40112">
    <property type="entry name" value="H2HPP ISOMERASE"/>
    <property type="match status" value="1"/>
</dbReference>
<organism evidence="2 3">
    <name type="scientific">Amycolatopsis rhabdoformis</name>
    <dbReference type="NCBI Taxonomy" id="1448059"/>
    <lineage>
        <taxon>Bacteria</taxon>
        <taxon>Bacillati</taxon>
        <taxon>Actinomycetota</taxon>
        <taxon>Actinomycetes</taxon>
        <taxon>Pseudonocardiales</taxon>
        <taxon>Pseudonocardiaceae</taxon>
        <taxon>Amycolatopsis</taxon>
    </lineage>
</organism>
<dbReference type="InterPro" id="IPR011051">
    <property type="entry name" value="RmlC_Cupin_sf"/>
</dbReference>
<protein>
    <submittedName>
        <fullName evidence="2">Cupin domain-containing protein</fullName>
    </submittedName>
</protein>
<dbReference type="Gene3D" id="2.60.120.10">
    <property type="entry name" value="Jelly Rolls"/>
    <property type="match status" value="1"/>
</dbReference>
<dbReference type="SUPFAM" id="SSF51182">
    <property type="entry name" value="RmlC-like cupins"/>
    <property type="match status" value="1"/>
</dbReference>
<dbReference type="Pfam" id="PF07883">
    <property type="entry name" value="Cupin_2"/>
    <property type="match status" value="1"/>
</dbReference>
<feature type="domain" description="Cupin type-2" evidence="1">
    <location>
        <begin position="36"/>
        <end position="92"/>
    </location>
</feature>
<evidence type="ECO:0000313" key="3">
    <source>
        <dbReference type="Proteomes" id="UP001330812"/>
    </source>
</evidence>
<evidence type="ECO:0000259" key="1">
    <source>
        <dbReference type="Pfam" id="PF07883"/>
    </source>
</evidence>
<accession>A0ABZ1I1W0</accession>
<dbReference type="Proteomes" id="UP001330812">
    <property type="component" value="Chromosome"/>
</dbReference>
<dbReference type="EMBL" id="CP142149">
    <property type="protein sequence ID" value="WSE27798.1"/>
    <property type="molecule type" value="Genomic_DNA"/>
</dbReference>
<reference evidence="2 3" key="1">
    <citation type="journal article" date="2015" name="Int. J. Syst. Evol. Microbiol.">
        <title>Amycolatopsis rhabdoformis sp. nov., an actinomycete isolated from a tropical forest soil.</title>
        <authorList>
            <person name="Souza W.R."/>
            <person name="Silva R.E."/>
            <person name="Goodfellow M."/>
            <person name="Busarakam K."/>
            <person name="Figueiro F.S."/>
            <person name="Ferreira D."/>
            <person name="Rodrigues-Filho E."/>
            <person name="Moraes L.A.B."/>
            <person name="Zucchi T.D."/>
        </authorList>
    </citation>
    <scope>NUCLEOTIDE SEQUENCE [LARGE SCALE GENOMIC DNA]</scope>
    <source>
        <strain evidence="2 3">NCIMB 14900</strain>
    </source>
</reference>
<evidence type="ECO:0000313" key="2">
    <source>
        <dbReference type="EMBL" id="WSE27798.1"/>
    </source>
</evidence>
<gene>
    <name evidence="2" type="ORF">VSH64_33815</name>
</gene>
<name>A0ABZ1I1W0_9PSEU</name>
<sequence length="111" mass="12145">MSEWQEVSTVEGQRLLNGTAFVRERERAAHGLVYEIRYPAGVGSPVHQHDHDSVIYVLEGRLTGVVGGVRGELGPGDTVVHPRGVDHQVTAIVDSRWLEFKAPLPARSPLA</sequence>